<dbReference type="PANTHER" id="PTHR36437:SF2">
    <property type="entry name" value="GLYOXALASE_BLEOMYCIN RESISTANCE PROTEIN_DIOXYGENASE"/>
    <property type="match status" value="1"/>
</dbReference>
<feature type="domain" description="VOC" evidence="1">
    <location>
        <begin position="1"/>
        <end position="118"/>
    </location>
</feature>
<dbReference type="RefSeq" id="WP_124710443.1">
    <property type="nucleotide sequence ID" value="NZ_CP033972.1"/>
</dbReference>
<dbReference type="InterPro" id="IPR004360">
    <property type="entry name" value="Glyas_Fos-R_dOase_dom"/>
</dbReference>
<accession>A0A3G8JTK8</accession>
<name>A0A3G8JTK8_9ACTN</name>
<reference evidence="2 3" key="1">
    <citation type="submission" date="2018-11" db="EMBL/GenBank/DDBJ databases">
        <title>Gordonia insulae sp. nov., isolated from an island soil.</title>
        <authorList>
            <person name="Kim Y.S."/>
            <person name="Kim S.B."/>
        </authorList>
    </citation>
    <scope>NUCLEOTIDE SEQUENCE [LARGE SCALE GENOMIC DNA]</scope>
    <source>
        <strain evidence="2 3">MMS17-SY073</strain>
    </source>
</reference>
<dbReference type="EMBL" id="CP033972">
    <property type="protein sequence ID" value="AZG48196.1"/>
    <property type="molecule type" value="Genomic_DNA"/>
</dbReference>
<dbReference type="SUPFAM" id="SSF54593">
    <property type="entry name" value="Glyoxalase/Bleomycin resistance protein/Dihydroxybiphenyl dioxygenase"/>
    <property type="match status" value="1"/>
</dbReference>
<evidence type="ECO:0000259" key="1">
    <source>
        <dbReference type="PROSITE" id="PS51819"/>
    </source>
</evidence>
<dbReference type="InterPro" id="IPR029068">
    <property type="entry name" value="Glyas_Bleomycin-R_OHBP_Dase"/>
</dbReference>
<dbReference type="Gene3D" id="3.10.180.10">
    <property type="entry name" value="2,3-Dihydroxybiphenyl 1,2-Dioxygenase, domain 1"/>
    <property type="match status" value="1"/>
</dbReference>
<organism evidence="2 3">
    <name type="scientific">Gordonia insulae</name>
    <dbReference type="NCBI Taxonomy" id="2420509"/>
    <lineage>
        <taxon>Bacteria</taxon>
        <taxon>Bacillati</taxon>
        <taxon>Actinomycetota</taxon>
        <taxon>Actinomycetes</taxon>
        <taxon>Mycobacteriales</taxon>
        <taxon>Gordoniaceae</taxon>
        <taxon>Gordonia</taxon>
    </lineage>
</organism>
<dbReference type="InterPro" id="IPR037523">
    <property type="entry name" value="VOC_core"/>
</dbReference>
<dbReference type="PANTHER" id="PTHR36437">
    <property type="entry name" value="GLYOXALASE/BLEOMYCIN RESISTANCE PROTEIN/DIOXYGENASE"/>
    <property type="match status" value="1"/>
</dbReference>
<keyword evidence="3" id="KW-1185">Reference proteome</keyword>
<dbReference type="Pfam" id="PF00903">
    <property type="entry name" value="Glyoxalase"/>
    <property type="match status" value="1"/>
</dbReference>
<gene>
    <name evidence="2" type="ORF">D7316_04813</name>
</gene>
<protein>
    <recommendedName>
        <fullName evidence="1">VOC domain-containing protein</fullName>
    </recommendedName>
</protein>
<dbReference type="PROSITE" id="PS51819">
    <property type="entry name" value="VOC"/>
    <property type="match status" value="1"/>
</dbReference>
<dbReference type="OrthoDB" id="485032at2"/>
<proteinExistence type="predicted"/>
<sequence>MDWTLEVAFLPVSDVDRAKEFYTRIGFNPDHDQSPTDDIRFVQMTPPGSNCSIAFGKGIVDGGPPNPGTLMLCVSDINVARKQLIDVGVEASEVDEQAWGHFVYFDDPDGNHWNVQYLPYRYQG</sequence>
<evidence type="ECO:0000313" key="2">
    <source>
        <dbReference type="EMBL" id="AZG48196.1"/>
    </source>
</evidence>
<evidence type="ECO:0000313" key="3">
    <source>
        <dbReference type="Proteomes" id="UP000271469"/>
    </source>
</evidence>
<dbReference type="KEGG" id="gom:D7316_04813"/>
<dbReference type="Proteomes" id="UP000271469">
    <property type="component" value="Chromosome"/>
</dbReference>
<dbReference type="AlphaFoldDB" id="A0A3G8JTK8"/>